<reference evidence="2" key="1">
    <citation type="journal article" date="2017" name="Nature">
        <title>The sunflower genome provides insights into oil metabolism, flowering and Asterid evolution.</title>
        <authorList>
            <person name="Badouin H."/>
            <person name="Gouzy J."/>
            <person name="Grassa C.J."/>
            <person name="Murat F."/>
            <person name="Staton S.E."/>
            <person name="Cottret L."/>
            <person name="Lelandais-Briere C."/>
            <person name="Owens G.L."/>
            <person name="Carrere S."/>
            <person name="Mayjonade B."/>
            <person name="Legrand L."/>
            <person name="Gill N."/>
            <person name="Kane N.C."/>
            <person name="Bowers J.E."/>
            <person name="Hubner S."/>
            <person name="Bellec A."/>
            <person name="Berard A."/>
            <person name="Berges H."/>
            <person name="Blanchet N."/>
            <person name="Boniface M.C."/>
            <person name="Brunel D."/>
            <person name="Catrice O."/>
            <person name="Chaidir N."/>
            <person name="Claudel C."/>
            <person name="Donnadieu C."/>
            <person name="Faraut T."/>
            <person name="Fievet G."/>
            <person name="Helmstetter N."/>
            <person name="King M."/>
            <person name="Knapp S.J."/>
            <person name="Lai Z."/>
            <person name="Le Paslier M.C."/>
            <person name="Lippi Y."/>
            <person name="Lorenzon L."/>
            <person name="Mandel J.R."/>
            <person name="Marage G."/>
            <person name="Marchand G."/>
            <person name="Marquand E."/>
            <person name="Bret-Mestries E."/>
            <person name="Morien E."/>
            <person name="Nambeesan S."/>
            <person name="Nguyen T."/>
            <person name="Pegot-Espagnet P."/>
            <person name="Pouilly N."/>
            <person name="Raftis F."/>
            <person name="Sallet E."/>
            <person name="Schiex T."/>
            <person name="Thomas J."/>
            <person name="Vandecasteele C."/>
            <person name="Vares D."/>
            <person name="Vear F."/>
            <person name="Vautrin S."/>
            <person name="Crespi M."/>
            <person name="Mangin B."/>
            <person name="Burke J.M."/>
            <person name="Salse J."/>
            <person name="Munos S."/>
            <person name="Vincourt P."/>
            <person name="Rieseberg L.H."/>
            <person name="Langlade N.B."/>
        </authorList>
    </citation>
    <scope>NUCLEOTIDE SEQUENCE</scope>
    <source>
        <tissue evidence="2">Leaves</tissue>
    </source>
</reference>
<feature type="compositionally biased region" description="Low complexity" evidence="1">
    <location>
        <begin position="192"/>
        <end position="205"/>
    </location>
</feature>
<feature type="region of interest" description="Disordered" evidence="1">
    <location>
        <begin position="146"/>
        <end position="217"/>
    </location>
</feature>
<evidence type="ECO:0000313" key="3">
    <source>
        <dbReference type="Proteomes" id="UP000215914"/>
    </source>
</evidence>
<name>A0A9K3GVI6_HELAN</name>
<feature type="compositionally biased region" description="Pro residues" evidence="1">
    <location>
        <begin position="156"/>
        <end position="167"/>
    </location>
</feature>
<organism evidence="2 3">
    <name type="scientific">Helianthus annuus</name>
    <name type="common">Common sunflower</name>
    <dbReference type="NCBI Taxonomy" id="4232"/>
    <lineage>
        <taxon>Eukaryota</taxon>
        <taxon>Viridiplantae</taxon>
        <taxon>Streptophyta</taxon>
        <taxon>Embryophyta</taxon>
        <taxon>Tracheophyta</taxon>
        <taxon>Spermatophyta</taxon>
        <taxon>Magnoliopsida</taxon>
        <taxon>eudicotyledons</taxon>
        <taxon>Gunneridae</taxon>
        <taxon>Pentapetalae</taxon>
        <taxon>asterids</taxon>
        <taxon>campanulids</taxon>
        <taxon>Asterales</taxon>
        <taxon>Asteraceae</taxon>
        <taxon>Asteroideae</taxon>
        <taxon>Heliantheae alliance</taxon>
        <taxon>Heliantheae</taxon>
        <taxon>Helianthus</taxon>
    </lineage>
</organism>
<reference evidence="2" key="2">
    <citation type="submission" date="2020-06" db="EMBL/GenBank/DDBJ databases">
        <title>Helianthus annuus Genome sequencing and assembly Release 2.</title>
        <authorList>
            <person name="Gouzy J."/>
            <person name="Langlade N."/>
            <person name="Munos S."/>
        </authorList>
    </citation>
    <scope>NUCLEOTIDE SEQUENCE</scope>
    <source>
        <tissue evidence="2">Leaves</tissue>
    </source>
</reference>
<dbReference type="Gramene" id="mRNA:HanXRQr2_Chr17g0821491">
    <property type="protein sequence ID" value="CDS:HanXRQr2_Chr17g0821491.1"/>
    <property type="gene ID" value="HanXRQr2_Chr17g0821491"/>
</dbReference>
<keyword evidence="3" id="KW-1185">Reference proteome</keyword>
<proteinExistence type="predicted"/>
<comment type="caution">
    <text evidence="2">The sequence shown here is derived from an EMBL/GenBank/DDBJ whole genome shotgun (WGS) entry which is preliminary data.</text>
</comment>
<sequence length="296" mass="31972">MSDDDDPDDFQPFALLDFGDDIPFVDDVLALPLPIHDQLIIGHPDGEHIIEPIPILAIPLTAIPAEDWPFVVLDEDIDVPVIEVDHIDDDLGDGEVYDISILDVASPVVSVIDISSDSDPDSVADSFEFVTCSALLAARLGAYPTDDDDDAMSIPPSSPIRVPTPPHTPDHILDPVSAPVDSLPVAPPSTQTPPTTLVTPVSGSSLPPPTTNTHRIDLPTIFPHEIPAPRSGEGTYRQPLSFDPLAPADFMSTPHFSTFETDPCLQSPRLFPPYSMPLSDPYHPSHHAGYTRVDLL</sequence>
<evidence type="ECO:0000256" key="1">
    <source>
        <dbReference type="SAM" id="MobiDB-lite"/>
    </source>
</evidence>
<protein>
    <submittedName>
        <fullName evidence="2">Uncharacterized protein</fullName>
    </submittedName>
</protein>
<dbReference type="AlphaFoldDB" id="A0A9K3GVI6"/>
<gene>
    <name evidence="2" type="ORF">HanXRQr2_Chr17g0821491</name>
</gene>
<accession>A0A9K3GVI6</accession>
<evidence type="ECO:0000313" key="2">
    <source>
        <dbReference type="EMBL" id="KAF5757000.1"/>
    </source>
</evidence>
<dbReference type="Proteomes" id="UP000215914">
    <property type="component" value="Unassembled WGS sequence"/>
</dbReference>
<dbReference type="EMBL" id="MNCJ02000332">
    <property type="protein sequence ID" value="KAF5757000.1"/>
    <property type="molecule type" value="Genomic_DNA"/>
</dbReference>